<reference evidence="2" key="1">
    <citation type="journal article" date="2020" name="mSystems">
        <title>Genome- and Community-Level Interaction Insights into Carbon Utilization and Element Cycling Functions of Hydrothermarchaeota in Hydrothermal Sediment.</title>
        <authorList>
            <person name="Zhou Z."/>
            <person name="Liu Y."/>
            <person name="Xu W."/>
            <person name="Pan J."/>
            <person name="Luo Z.H."/>
            <person name="Li M."/>
        </authorList>
    </citation>
    <scope>NUCLEOTIDE SEQUENCE [LARGE SCALE GENOMIC DNA]</scope>
    <source>
        <strain evidence="2">SpSt-500</strain>
    </source>
</reference>
<sequence length="80" mass="8960">MRYLYIALIVIVTLIILLFKFQNLESVSVSFLSMSITLPTSLLVFLVYILGMLTGGSLVAFIETIVEGAKEKNRLENFSL</sequence>
<keyword evidence="1" id="KW-1133">Transmembrane helix</keyword>
<keyword evidence="1" id="KW-0472">Membrane</keyword>
<keyword evidence="1" id="KW-0812">Transmembrane</keyword>
<gene>
    <name evidence="2" type="ORF">ENS56_07920</name>
</gene>
<feature type="transmembrane region" description="Helical" evidence="1">
    <location>
        <begin position="42"/>
        <end position="66"/>
    </location>
</feature>
<feature type="transmembrane region" description="Helical" evidence="1">
    <location>
        <begin position="5"/>
        <end position="22"/>
    </location>
</feature>
<evidence type="ECO:0000313" key="2">
    <source>
        <dbReference type="EMBL" id="HGT47946.1"/>
    </source>
</evidence>
<protein>
    <submittedName>
        <fullName evidence="2">DUF1049 domain-containing protein</fullName>
    </submittedName>
</protein>
<dbReference type="EMBL" id="DSVI01000008">
    <property type="protein sequence ID" value="HGT47946.1"/>
    <property type="molecule type" value="Genomic_DNA"/>
</dbReference>
<comment type="caution">
    <text evidence="2">The sequence shown here is derived from an EMBL/GenBank/DDBJ whole genome shotgun (WGS) entry which is preliminary data.</text>
</comment>
<dbReference type="AlphaFoldDB" id="A0A832DN30"/>
<organism evidence="2">
    <name type="scientific">Ignavibacterium album</name>
    <dbReference type="NCBI Taxonomy" id="591197"/>
    <lineage>
        <taxon>Bacteria</taxon>
        <taxon>Pseudomonadati</taxon>
        <taxon>Ignavibacteriota</taxon>
        <taxon>Ignavibacteria</taxon>
        <taxon>Ignavibacteriales</taxon>
        <taxon>Ignavibacteriaceae</taxon>
        <taxon>Ignavibacterium</taxon>
    </lineage>
</organism>
<evidence type="ECO:0000256" key="1">
    <source>
        <dbReference type="SAM" id="Phobius"/>
    </source>
</evidence>
<name>A0A832DN30_9BACT</name>
<proteinExistence type="predicted"/>
<accession>A0A832DN30</accession>